<evidence type="ECO:0000313" key="5">
    <source>
        <dbReference type="Proteomes" id="UP000823824"/>
    </source>
</evidence>
<gene>
    <name evidence="4" type="ORF">H9787_09040</name>
</gene>
<keyword evidence="1" id="KW-0677">Repeat</keyword>
<name>A0A9D2LJF3_9FIRM</name>
<dbReference type="Pfam" id="PF00395">
    <property type="entry name" value="SLH"/>
    <property type="match status" value="2"/>
</dbReference>
<feature type="domain" description="SLH" evidence="3">
    <location>
        <begin position="29"/>
        <end position="92"/>
    </location>
</feature>
<evidence type="ECO:0000313" key="4">
    <source>
        <dbReference type="EMBL" id="HJB13844.1"/>
    </source>
</evidence>
<reference evidence="4" key="2">
    <citation type="submission" date="2021-04" db="EMBL/GenBank/DDBJ databases">
        <authorList>
            <person name="Gilroy R."/>
        </authorList>
    </citation>
    <scope>NUCLEOTIDE SEQUENCE</scope>
    <source>
        <strain evidence="4">ChiBcec18-1249</strain>
    </source>
</reference>
<proteinExistence type="predicted"/>
<feature type="signal peptide" evidence="2">
    <location>
        <begin position="1"/>
        <end position="26"/>
    </location>
</feature>
<feature type="domain" description="SLH" evidence="3">
    <location>
        <begin position="94"/>
        <end position="154"/>
    </location>
</feature>
<protein>
    <submittedName>
        <fullName evidence="4">S-layer homology domain-containing protein</fullName>
    </submittedName>
</protein>
<evidence type="ECO:0000256" key="1">
    <source>
        <dbReference type="ARBA" id="ARBA00022737"/>
    </source>
</evidence>
<dbReference type="PROSITE" id="PS51272">
    <property type="entry name" value="SLH"/>
    <property type="match status" value="2"/>
</dbReference>
<evidence type="ECO:0000256" key="2">
    <source>
        <dbReference type="SAM" id="SignalP"/>
    </source>
</evidence>
<dbReference type="InterPro" id="IPR001119">
    <property type="entry name" value="SLH_dom"/>
</dbReference>
<accession>A0A9D2LJF3</accession>
<feature type="non-terminal residue" evidence="4">
    <location>
        <position position="179"/>
    </location>
</feature>
<dbReference type="EMBL" id="DWZJ01000080">
    <property type="protein sequence ID" value="HJB13844.1"/>
    <property type="molecule type" value="Genomic_DNA"/>
</dbReference>
<keyword evidence="2" id="KW-0732">Signal</keyword>
<organism evidence="4 5">
    <name type="scientific">Candidatus Oscillibacter excrementigallinarum</name>
    <dbReference type="NCBI Taxonomy" id="2838716"/>
    <lineage>
        <taxon>Bacteria</taxon>
        <taxon>Bacillati</taxon>
        <taxon>Bacillota</taxon>
        <taxon>Clostridia</taxon>
        <taxon>Eubacteriales</taxon>
        <taxon>Oscillospiraceae</taxon>
        <taxon>Oscillibacter</taxon>
    </lineage>
</organism>
<feature type="chain" id="PRO_5039327402" evidence="2">
    <location>
        <begin position="27"/>
        <end position="179"/>
    </location>
</feature>
<dbReference type="AlphaFoldDB" id="A0A9D2LJF3"/>
<sequence>MKHLIKRILPGLLAAVLLAGAVPAYAEEDGTQFRDVSANAYYADAVEWAVTEGVTKGTSGSAFSPGSTVTRAQAVTFLWRAAGQPEPSASAPTFTDAANQSAYYYKAVRWAAEEGITNGVTATTFQPNGTLHYDQILAFLCRAAGGNATGSGWSQKAQTWAAANGITDGLTYAAKGNCP</sequence>
<reference evidence="4" key="1">
    <citation type="journal article" date="2021" name="PeerJ">
        <title>Extensive microbial diversity within the chicken gut microbiome revealed by metagenomics and culture.</title>
        <authorList>
            <person name="Gilroy R."/>
            <person name="Ravi A."/>
            <person name="Getino M."/>
            <person name="Pursley I."/>
            <person name="Horton D.L."/>
            <person name="Alikhan N.F."/>
            <person name="Baker D."/>
            <person name="Gharbi K."/>
            <person name="Hall N."/>
            <person name="Watson M."/>
            <person name="Adriaenssens E.M."/>
            <person name="Foster-Nyarko E."/>
            <person name="Jarju S."/>
            <person name="Secka A."/>
            <person name="Antonio M."/>
            <person name="Oren A."/>
            <person name="Chaudhuri R.R."/>
            <person name="La Ragione R."/>
            <person name="Hildebrand F."/>
            <person name="Pallen M.J."/>
        </authorList>
    </citation>
    <scope>NUCLEOTIDE SEQUENCE</scope>
    <source>
        <strain evidence="4">ChiBcec18-1249</strain>
    </source>
</reference>
<comment type="caution">
    <text evidence="4">The sequence shown here is derived from an EMBL/GenBank/DDBJ whole genome shotgun (WGS) entry which is preliminary data.</text>
</comment>
<dbReference type="Proteomes" id="UP000823824">
    <property type="component" value="Unassembled WGS sequence"/>
</dbReference>
<evidence type="ECO:0000259" key="3">
    <source>
        <dbReference type="PROSITE" id="PS51272"/>
    </source>
</evidence>